<comment type="subunit">
    <text evidence="3">Monomer.</text>
</comment>
<evidence type="ECO:0000256" key="3">
    <source>
        <dbReference type="ARBA" id="ARBA00011245"/>
    </source>
</evidence>
<name>A0A3A3A5T6_9EURO</name>
<evidence type="ECO:0000256" key="5">
    <source>
        <dbReference type="ARBA" id="ARBA00022448"/>
    </source>
</evidence>
<dbReference type="Pfam" id="PF02221">
    <property type="entry name" value="E1_DerP2_DerF2"/>
    <property type="match status" value="1"/>
</dbReference>
<sequence length="171" mass="18752">MKFASAAALLLLPLCTAAPSPSFFDTQSPIKVEHSSLPVHGNNPLTYCNDPSNYILKIENVDLSPNPPQAGQTLVIKAKGKLNETIERGATVRLTVKYGLITILNQQVNLCDEIKQVGLSCPLEKGEQTLTKSVDLPREIPPGKYSVRADVYDKNEKQVTCLEAENIEFKT</sequence>
<evidence type="ECO:0000259" key="9">
    <source>
        <dbReference type="SMART" id="SM00737"/>
    </source>
</evidence>
<evidence type="ECO:0000256" key="4">
    <source>
        <dbReference type="ARBA" id="ARBA00016056"/>
    </source>
</evidence>
<evidence type="ECO:0000256" key="7">
    <source>
        <dbReference type="ARBA" id="ARBA00023055"/>
    </source>
</evidence>
<protein>
    <recommendedName>
        <fullName evidence="4">Phosphatidylglycerol/phosphatidylinositol transfer protein</fullName>
    </recommendedName>
</protein>
<dbReference type="STRING" id="2070753.A0A3A3A5T6"/>
<dbReference type="InterPro" id="IPR003172">
    <property type="entry name" value="ML_dom"/>
</dbReference>
<comment type="caution">
    <text evidence="10">The sequence shown here is derived from an EMBL/GenBank/DDBJ whole genome shotgun (WGS) entry which is preliminary data.</text>
</comment>
<reference evidence="11" key="1">
    <citation type="submission" date="2017-02" db="EMBL/GenBank/DDBJ databases">
        <authorList>
            <person name="Tafer H."/>
            <person name="Lopandic K."/>
        </authorList>
    </citation>
    <scope>NUCLEOTIDE SEQUENCE [LARGE SCALE GENOMIC DNA]</scope>
    <source>
        <strain evidence="11">CBS 366.77</strain>
    </source>
</reference>
<comment type="similarity">
    <text evidence="2">Belongs to the NPC2 family.</text>
</comment>
<proteinExistence type="inferred from homology"/>
<dbReference type="AlphaFoldDB" id="A0A3A3A5T6"/>
<dbReference type="CDD" id="cd00917">
    <property type="entry name" value="PG-PI_TP"/>
    <property type="match status" value="1"/>
</dbReference>
<evidence type="ECO:0000256" key="8">
    <source>
        <dbReference type="SAM" id="SignalP"/>
    </source>
</evidence>
<accession>A0A3A3A5T6</accession>
<dbReference type="GO" id="GO:0032366">
    <property type="term" value="P:intracellular sterol transport"/>
    <property type="evidence" value="ECO:0007669"/>
    <property type="project" value="InterPro"/>
</dbReference>
<evidence type="ECO:0000313" key="10">
    <source>
        <dbReference type="EMBL" id="RJE27064.1"/>
    </source>
</evidence>
<dbReference type="InterPro" id="IPR039670">
    <property type="entry name" value="NPC2-like"/>
</dbReference>
<feature type="signal peptide" evidence="8">
    <location>
        <begin position="1"/>
        <end position="17"/>
    </location>
</feature>
<gene>
    <name evidence="10" type="ORF">PHISCL_00649</name>
</gene>
<evidence type="ECO:0000256" key="6">
    <source>
        <dbReference type="ARBA" id="ARBA00022729"/>
    </source>
</evidence>
<evidence type="ECO:0000256" key="1">
    <source>
        <dbReference type="ARBA" id="ARBA00002053"/>
    </source>
</evidence>
<dbReference type="Proteomes" id="UP000266188">
    <property type="component" value="Unassembled WGS sequence"/>
</dbReference>
<feature type="domain" description="MD-2-related lipid-recognition" evidence="9">
    <location>
        <begin position="45"/>
        <end position="166"/>
    </location>
</feature>
<dbReference type="FunFam" id="2.60.40.770:FF:000004">
    <property type="entry name" value="Phosphatidylglycerol/phosphatidylinositol transfer protein"/>
    <property type="match status" value="1"/>
</dbReference>
<dbReference type="GO" id="GO:0032934">
    <property type="term" value="F:sterol binding"/>
    <property type="evidence" value="ECO:0007669"/>
    <property type="project" value="InterPro"/>
</dbReference>
<comment type="function">
    <text evidence="1">Catalyzes the intermembrane transfer of phosphatidylglycerol and phosphatidylinositol.</text>
</comment>
<dbReference type="SMART" id="SM00737">
    <property type="entry name" value="ML"/>
    <property type="match status" value="1"/>
</dbReference>
<keyword evidence="5" id="KW-0813">Transport</keyword>
<keyword evidence="7" id="KW-0445">Lipid transport</keyword>
<dbReference type="SUPFAM" id="SSF81296">
    <property type="entry name" value="E set domains"/>
    <property type="match status" value="1"/>
</dbReference>
<dbReference type="EMBL" id="MVGC01000010">
    <property type="protein sequence ID" value="RJE27064.1"/>
    <property type="molecule type" value="Genomic_DNA"/>
</dbReference>
<dbReference type="InterPro" id="IPR014756">
    <property type="entry name" value="Ig_E-set"/>
</dbReference>
<dbReference type="Gene3D" id="2.60.40.770">
    <property type="match status" value="1"/>
</dbReference>
<feature type="chain" id="PRO_5017228680" description="Phosphatidylglycerol/phosphatidylinositol transfer protein" evidence="8">
    <location>
        <begin position="18"/>
        <end position="171"/>
    </location>
</feature>
<keyword evidence="11" id="KW-1185">Reference proteome</keyword>
<dbReference type="PANTHER" id="PTHR11306">
    <property type="entry name" value="NIEMANN PICK TYPE C2 PROTEIN NPC2-RELATED"/>
    <property type="match status" value="1"/>
</dbReference>
<dbReference type="InterPro" id="IPR033917">
    <property type="entry name" value="ML_PG-PI_TP"/>
</dbReference>
<dbReference type="PANTHER" id="PTHR11306:SF0">
    <property type="entry name" value="PHOSPHATIDYLGLYCEROL_PHOSPHATIDYLINOSITOL TRANSFER PROTEIN"/>
    <property type="match status" value="1"/>
</dbReference>
<dbReference type="OrthoDB" id="6409159at2759"/>
<organism evidence="10 11">
    <name type="scientific">Aspergillus sclerotialis</name>
    <dbReference type="NCBI Taxonomy" id="2070753"/>
    <lineage>
        <taxon>Eukaryota</taxon>
        <taxon>Fungi</taxon>
        <taxon>Dikarya</taxon>
        <taxon>Ascomycota</taxon>
        <taxon>Pezizomycotina</taxon>
        <taxon>Eurotiomycetes</taxon>
        <taxon>Eurotiomycetidae</taxon>
        <taxon>Eurotiales</taxon>
        <taxon>Aspergillaceae</taxon>
        <taxon>Aspergillus</taxon>
        <taxon>Aspergillus subgen. Polypaecilum</taxon>
    </lineage>
</organism>
<evidence type="ECO:0000313" key="11">
    <source>
        <dbReference type="Proteomes" id="UP000266188"/>
    </source>
</evidence>
<evidence type="ECO:0000256" key="2">
    <source>
        <dbReference type="ARBA" id="ARBA00006370"/>
    </source>
</evidence>
<keyword evidence="6 8" id="KW-0732">Signal</keyword>